<dbReference type="SMART" id="SM00523">
    <property type="entry name" value="DWA"/>
    <property type="match status" value="1"/>
</dbReference>
<evidence type="ECO:0000259" key="12">
    <source>
        <dbReference type="PROSITE" id="PS51075"/>
    </source>
</evidence>
<dbReference type="GO" id="GO:0009653">
    <property type="term" value="P:anatomical structure morphogenesis"/>
    <property type="evidence" value="ECO:0007669"/>
    <property type="project" value="TreeGrafter"/>
</dbReference>
<proteinExistence type="inferred from homology"/>
<dbReference type="InterPro" id="IPR036578">
    <property type="entry name" value="SMAD_MH1_sf"/>
</dbReference>
<dbReference type="GO" id="GO:0005737">
    <property type="term" value="C:cytoplasm"/>
    <property type="evidence" value="ECO:0007669"/>
    <property type="project" value="UniProtKB-SubCell"/>
</dbReference>
<evidence type="ECO:0000256" key="4">
    <source>
        <dbReference type="ARBA" id="ARBA00022833"/>
    </source>
</evidence>
<dbReference type="PROSITE" id="PS51076">
    <property type="entry name" value="MH2"/>
    <property type="match status" value="1"/>
</dbReference>
<dbReference type="GO" id="GO:0000978">
    <property type="term" value="F:RNA polymerase II cis-regulatory region sequence-specific DNA binding"/>
    <property type="evidence" value="ECO:0007669"/>
    <property type="project" value="TreeGrafter"/>
</dbReference>
<feature type="non-terminal residue" evidence="14">
    <location>
        <position position="468"/>
    </location>
</feature>
<dbReference type="GO" id="GO:0000981">
    <property type="term" value="F:DNA-binding transcription factor activity, RNA polymerase II-specific"/>
    <property type="evidence" value="ECO:0007669"/>
    <property type="project" value="TreeGrafter"/>
</dbReference>
<dbReference type="CDD" id="cd10491">
    <property type="entry name" value="MH1_SMAD_2_3"/>
    <property type="match status" value="1"/>
</dbReference>
<dbReference type="PANTHER" id="PTHR13703">
    <property type="entry name" value="SMAD"/>
    <property type="match status" value="1"/>
</dbReference>
<feature type="region of interest" description="Disordered" evidence="11">
    <location>
        <begin position="162"/>
        <end position="198"/>
    </location>
</feature>
<dbReference type="FunFam" id="3.90.520.10:FF:000001">
    <property type="entry name" value="Mothers against decapentaplegic homolog"/>
    <property type="match status" value="1"/>
</dbReference>
<keyword evidence="6 10" id="KW-0805">Transcription regulation</keyword>
<evidence type="ECO:0000256" key="9">
    <source>
        <dbReference type="ARBA" id="ARBA00023242"/>
    </source>
</evidence>
<evidence type="ECO:0000259" key="13">
    <source>
        <dbReference type="PROSITE" id="PS51076"/>
    </source>
</evidence>
<dbReference type="GO" id="GO:0060395">
    <property type="term" value="P:SMAD protein signal transduction"/>
    <property type="evidence" value="ECO:0007669"/>
    <property type="project" value="TreeGrafter"/>
</dbReference>
<dbReference type="SUPFAM" id="SSF49879">
    <property type="entry name" value="SMAD/FHA domain"/>
    <property type="match status" value="1"/>
</dbReference>
<dbReference type="Gene3D" id="2.60.200.10">
    <property type="match status" value="1"/>
</dbReference>
<dbReference type="GO" id="GO:0007179">
    <property type="term" value="P:transforming growth factor beta receptor signaling pathway"/>
    <property type="evidence" value="ECO:0007669"/>
    <property type="project" value="TreeGrafter"/>
</dbReference>
<dbReference type="STRING" id="72004.ENSBMUP00000009459"/>
<feature type="domain" description="MH2" evidence="13">
    <location>
        <begin position="275"/>
        <end position="468"/>
    </location>
</feature>
<dbReference type="GO" id="GO:0046872">
    <property type="term" value="F:metal ion binding"/>
    <property type="evidence" value="ECO:0007669"/>
    <property type="project" value="UniProtKB-KW"/>
</dbReference>
<dbReference type="GO" id="GO:0032924">
    <property type="term" value="P:activin receptor signaling pathway"/>
    <property type="evidence" value="ECO:0007669"/>
    <property type="project" value="TreeGrafter"/>
</dbReference>
<evidence type="ECO:0000256" key="3">
    <source>
        <dbReference type="ARBA" id="ARBA00022723"/>
    </source>
</evidence>
<dbReference type="InterPro" id="IPR008984">
    <property type="entry name" value="SMAD_FHA_dom_sf"/>
</dbReference>
<evidence type="ECO:0000313" key="14">
    <source>
        <dbReference type="EMBL" id="ELR52325.1"/>
    </source>
</evidence>
<evidence type="ECO:0000313" key="15">
    <source>
        <dbReference type="Proteomes" id="UP000011080"/>
    </source>
</evidence>
<feature type="domain" description="MH1" evidence="12">
    <location>
        <begin position="11"/>
        <end position="147"/>
    </location>
</feature>
<organism evidence="14 15">
    <name type="scientific">Bos mutus</name>
    <name type="common">wild yak</name>
    <dbReference type="NCBI Taxonomy" id="72004"/>
    <lineage>
        <taxon>Eukaryota</taxon>
        <taxon>Metazoa</taxon>
        <taxon>Chordata</taxon>
        <taxon>Craniata</taxon>
        <taxon>Vertebrata</taxon>
        <taxon>Euteleostomi</taxon>
        <taxon>Mammalia</taxon>
        <taxon>Eutheria</taxon>
        <taxon>Laurasiatheria</taxon>
        <taxon>Artiodactyla</taxon>
        <taxon>Ruminantia</taxon>
        <taxon>Pecora</taxon>
        <taxon>Bovidae</taxon>
        <taxon>Bovinae</taxon>
        <taxon>Bos</taxon>
    </lineage>
</organism>
<keyword evidence="5" id="KW-0832">Ubl conjugation</keyword>
<gene>
    <name evidence="14" type="ORF">M91_05491</name>
</gene>
<dbReference type="Pfam" id="PF03166">
    <property type="entry name" value="MH2"/>
    <property type="match status" value="1"/>
</dbReference>
<comment type="subcellular location">
    <subcellularLocation>
        <location evidence="10">Cytoplasm</location>
    </subcellularLocation>
    <subcellularLocation>
        <location evidence="10">Nucleus</location>
    </subcellularLocation>
</comment>
<dbReference type="EMBL" id="JH881778">
    <property type="protein sequence ID" value="ELR52325.1"/>
    <property type="molecule type" value="Genomic_DNA"/>
</dbReference>
<evidence type="ECO:0000256" key="2">
    <source>
        <dbReference type="ARBA" id="ARBA00022490"/>
    </source>
</evidence>
<dbReference type="SMART" id="SM00524">
    <property type="entry name" value="DWB"/>
    <property type="match status" value="1"/>
</dbReference>
<protein>
    <recommendedName>
        <fullName evidence="10">Mothers against decapentaplegic homolog</fullName>
        <shortName evidence="10">MAD homolog</shortName>
        <shortName evidence="10">Mothers against DPP homolog</shortName>
    </recommendedName>
    <alternativeName>
        <fullName evidence="10">SMAD family member</fullName>
    </alternativeName>
</protein>
<dbReference type="InterPro" id="IPR013019">
    <property type="entry name" value="MAD_homology_MH1"/>
</dbReference>
<keyword evidence="9 10" id="KW-0539">Nucleus</keyword>
<dbReference type="Proteomes" id="UP000011080">
    <property type="component" value="Unassembled WGS sequence"/>
</dbReference>
<dbReference type="InterPro" id="IPR003619">
    <property type="entry name" value="MAD_homology1_Dwarfin-type"/>
</dbReference>
<evidence type="ECO:0000256" key="1">
    <source>
        <dbReference type="ARBA" id="ARBA00005545"/>
    </source>
</evidence>
<dbReference type="InterPro" id="IPR001132">
    <property type="entry name" value="SMAD_dom_Dwarfin-type"/>
</dbReference>
<dbReference type="Gene3D" id="3.90.520.10">
    <property type="entry name" value="SMAD MH1 domain"/>
    <property type="match status" value="1"/>
</dbReference>
<name>L8I793_9CETA</name>
<evidence type="ECO:0000256" key="10">
    <source>
        <dbReference type="RuleBase" id="RU361195"/>
    </source>
</evidence>
<comment type="similarity">
    <text evidence="1 10">Belongs to the dwarfin/SMAD family.</text>
</comment>
<sequence length="468" mass="52342">NMSSILPFTPPVVKRLLGWKKSAGGSGGAGGGEQNGQEEKWCEKAVKSLVKKLKKTGRLDELEKAITTQNCNTKCVTIPRSLDGRLQVSHRKGLPHVIYCRLWRWPDLHSHHELKAIENCEYAFNLKKDEVCVNPYHYQRVETPVLPPVLVPRHTEILTELPPLDDYTHSIPENTNFPESSDPGIEPSPHSLPGSLDLSPQLHGNPWSPCRPELGGWGGHRPAPLPIPPYLSPEKPVCRSRNNRSPAELSPTTLLSPVNHSLDLQPVTYSEPAFWCSIAYYELNQRVGETFHASQPSLTVDGFTDPSNSERFCLGLLSNVNRNATVEMTRRHIGRGVRLYYIGGEVFAECLSDSAIFVQSPNCNQRYGWHPATVCKIPPGCNLKIFNNQEFAALLAQSVNQGFEAVYQLTRMCTIRMSFVKGWGAEYRRQTVTSTPCWIELHLNGPLQWLDKVLTQMGSPSVRCSSMS</sequence>
<keyword evidence="7" id="KW-0238">DNA-binding</keyword>
<keyword evidence="8 10" id="KW-0804">Transcription</keyword>
<dbReference type="SUPFAM" id="SSF56366">
    <property type="entry name" value="SMAD MH1 domain"/>
    <property type="match status" value="1"/>
</dbReference>
<keyword evidence="2 10" id="KW-0963">Cytoplasm</keyword>
<dbReference type="PROSITE" id="PS51075">
    <property type="entry name" value="MH1"/>
    <property type="match status" value="1"/>
</dbReference>
<dbReference type="InterPro" id="IPR017855">
    <property type="entry name" value="SMAD-like_dom_sf"/>
</dbReference>
<dbReference type="CDD" id="cd10985">
    <property type="entry name" value="MH2_SMAD_2_3"/>
    <property type="match status" value="1"/>
</dbReference>
<evidence type="ECO:0000256" key="11">
    <source>
        <dbReference type="SAM" id="MobiDB-lite"/>
    </source>
</evidence>
<dbReference type="GO" id="GO:0045944">
    <property type="term" value="P:positive regulation of transcription by RNA polymerase II"/>
    <property type="evidence" value="ECO:0007669"/>
    <property type="project" value="TreeGrafter"/>
</dbReference>
<dbReference type="GO" id="GO:0070411">
    <property type="term" value="F:I-SMAD binding"/>
    <property type="evidence" value="ECO:0007669"/>
    <property type="project" value="TreeGrafter"/>
</dbReference>
<accession>L8I793</accession>
<dbReference type="GO" id="GO:0030154">
    <property type="term" value="P:cell differentiation"/>
    <property type="evidence" value="ECO:0007669"/>
    <property type="project" value="TreeGrafter"/>
</dbReference>
<keyword evidence="3" id="KW-0479">Metal-binding</keyword>
<dbReference type="AlphaFoldDB" id="L8I793"/>
<reference evidence="14 15" key="1">
    <citation type="journal article" date="2012" name="Nat. Genet.">
        <title>The yak genome and adaptation to life at high altitude.</title>
        <authorList>
            <person name="Qiu Q."/>
            <person name="Zhang G."/>
            <person name="Ma T."/>
            <person name="Qian W."/>
            <person name="Wang J."/>
            <person name="Ye Z."/>
            <person name="Cao C."/>
            <person name="Hu Q."/>
            <person name="Kim J."/>
            <person name="Larkin D.M."/>
            <person name="Auvil L."/>
            <person name="Capitanu B."/>
            <person name="Ma J."/>
            <person name="Lewin H.A."/>
            <person name="Qian X."/>
            <person name="Lang Y."/>
            <person name="Zhou R."/>
            <person name="Wang L."/>
            <person name="Wang K."/>
            <person name="Xia J."/>
            <person name="Liao S."/>
            <person name="Pan S."/>
            <person name="Lu X."/>
            <person name="Hou H."/>
            <person name="Wang Y."/>
            <person name="Zang X."/>
            <person name="Yin Y."/>
            <person name="Ma H."/>
            <person name="Zhang J."/>
            <person name="Wang Z."/>
            <person name="Zhang Y."/>
            <person name="Zhang D."/>
            <person name="Yonezawa T."/>
            <person name="Hasegawa M."/>
            <person name="Zhong Y."/>
            <person name="Liu W."/>
            <person name="Zhang Y."/>
            <person name="Huang Z."/>
            <person name="Zhang S."/>
            <person name="Long R."/>
            <person name="Yang H."/>
            <person name="Wang J."/>
            <person name="Lenstra J.A."/>
            <person name="Cooper D.N."/>
            <person name="Wu Y."/>
            <person name="Wang J."/>
            <person name="Shi P."/>
            <person name="Wang J."/>
            <person name="Liu J."/>
        </authorList>
    </citation>
    <scope>NUCLEOTIDE SEQUENCE [LARGE SCALE GENOMIC DNA]</scope>
    <source>
        <strain evidence="15">yakQH1</strain>
    </source>
</reference>
<dbReference type="GO" id="GO:0071144">
    <property type="term" value="C:heteromeric SMAD protein complex"/>
    <property type="evidence" value="ECO:0007669"/>
    <property type="project" value="TreeGrafter"/>
</dbReference>
<evidence type="ECO:0000256" key="5">
    <source>
        <dbReference type="ARBA" id="ARBA00022843"/>
    </source>
</evidence>
<evidence type="ECO:0000256" key="6">
    <source>
        <dbReference type="ARBA" id="ARBA00023015"/>
    </source>
</evidence>
<dbReference type="InterPro" id="IPR013790">
    <property type="entry name" value="Dwarfin"/>
</dbReference>
<evidence type="ECO:0000256" key="8">
    <source>
        <dbReference type="ARBA" id="ARBA00023163"/>
    </source>
</evidence>
<dbReference type="FunFam" id="2.60.200.10:FF:000001">
    <property type="entry name" value="Mothers against decapentaplegic homolog"/>
    <property type="match status" value="1"/>
</dbReference>
<dbReference type="PANTHER" id="PTHR13703:SF42">
    <property type="entry name" value="MOTHERS AGAINST DECAPENTAPLEGIC HOMOLOG 2"/>
    <property type="match status" value="1"/>
</dbReference>
<keyword evidence="4" id="KW-0862">Zinc</keyword>
<dbReference type="Pfam" id="PF03165">
    <property type="entry name" value="MH1"/>
    <property type="match status" value="1"/>
</dbReference>
<evidence type="ECO:0000256" key="7">
    <source>
        <dbReference type="ARBA" id="ARBA00023125"/>
    </source>
</evidence>